<feature type="transmembrane region" description="Helical" evidence="11">
    <location>
        <begin position="12"/>
        <end position="35"/>
    </location>
</feature>
<evidence type="ECO:0000256" key="11">
    <source>
        <dbReference type="HAMAP-Rule" id="MF_01117"/>
    </source>
</evidence>
<dbReference type="GO" id="GO:0005886">
    <property type="term" value="C:plasma membrane"/>
    <property type="evidence" value="ECO:0007669"/>
    <property type="project" value="UniProtKB-SubCell"/>
</dbReference>
<keyword evidence="1 11" id="KW-1003">Cell membrane</keyword>
<dbReference type="AlphaFoldDB" id="A0A7C5YSS6"/>
<evidence type="ECO:0000256" key="3">
    <source>
        <dbReference type="ARBA" id="ARBA00022679"/>
    </source>
</evidence>
<evidence type="ECO:0000313" key="12">
    <source>
        <dbReference type="EMBL" id="HHR95532.1"/>
    </source>
</evidence>
<keyword evidence="10 11" id="KW-1208">Phospholipid metabolism</keyword>
<protein>
    <recommendedName>
        <fullName evidence="11">CDP-archaeol synthase</fullName>
        <ecNumber evidence="11">2.7.7.67</ecNumber>
    </recommendedName>
    <alternativeName>
        <fullName evidence="11">CDP-2,3-bis-(O-geranylgeranyl)-sn-glycerol synthase</fullName>
    </alternativeName>
</protein>
<evidence type="ECO:0000256" key="8">
    <source>
        <dbReference type="ARBA" id="ARBA00023136"/>
    </source>
</evidence>
<evidence type="ECO:0000256" key="10">
    <source>
        <dbReference type="ARBA" id="ARBA00023264"/>
    </source>
</evidence>
<evidence type="ECO:0000256" key="9">
    <source>
        <dbReference type="ARBA" id="ARBA00023209"/>
    </source>
</evidence>
<sequence>MDFNTILRLLWLILPAYVANGTPVIAAKIITVLNLKRHPIDFNKHFFDRKRIFGDNKSWEGFLTGLVLGIITGFIQYYIIEDDIYIYRGIVLSFGALIGDLIGAFIKRRLGIKPGKPLPVLDQILFIVIAITFTQALNYLIISLIEFIYVIIITFILHITTNFIAYLLKLKDVPW</sequence>
<evidence type="ECO:0000256" key="2">
    <source>
        <dbReference type="ARBA" id="ARBA00022516"/>
    </source>
</evidence>
<comment type="caution">
    <text evidence="12">The sequence shown here is derived from an EMBL/GenBank/DDBJ whole genome shotgun (WGS) entry which is preliminary data.</text>
</comment>
<dbReference type="PANTHER" id="PTHR39650:SF1">
    <property type="entry name" value="CDP-ARCHAEOL SYNTHASE"/>
    <property type="match status" value="1"/>
</dbReference>
<evidence type="ECO:0000256" key="1">
    <source>
        <dbReference type="ARBA" id="ARBA00022475"/>
    </source>
</evidence>
<comment type="pathway">
    <text evidence="11">Membrane lipid metabolism; glycerophospholipid metabolism.</text>
</comment>
<keyword evidence="8 11" id="KW-0472">Membrane</keyword>
<evidence type="ECO:0000256" key="7">
    <source>
        <dbReference type="ARBA" id="ARBA00023098"/>
    </source>
</evidence>
<name>A0A7C5YSS6_9CREN</name>
<dbReference type="NCBIfam" id="NF003114">
    <property type="entry name" value="PRK04032.1"/>
    <property type="match status" value="1"/>
</dbReference>
<dbReference type="HAMAP" id="MF_01117">
    <property type="entry name" value="CDP_archaeol_synth"/>
    <property type="match status" value="1"/>
</dbReference>
<comment type="subcellular location">
    <subcellularLocation>
        <location evidence="11">Cell membrane</location>
        <topology evidence="11">Multi-pass membrane protein</topology>
    </subcellularLocation>
</comment>
<gene>
    <name evidence="11" type="primary">carS</name>
    <name evidence="12" type="ORF">ENL47_01595</name>
</gene>
<comment type="function">
    <text evidence="11">Catalyzes the formation of CDP-2,3-bis-(O-geranylgeranyl)-sn-glycerol (CDP-archaeol) from 2,3-bis-(O-geranylgeranyl)-sn-glycerol 1-phosphate (DGGGP) and CTP. This reaction is the third ether-bond-formation step in the biosynthesis of archaeal membrane lipids.</text>
</comment>
<keyword evidence="9 11" id="KW-0594">Phospholipid biosynthesis</keyword>
<evidence type="ECO:0000256" key="5">
    <source>
        <dbReference type="ARBA" id="ARBA00022842"/>
    </source>
</evidence>
<comment type="cofactor">
    <cofactor evidence="11">
        <name>Mg(2+)</name>
        <dbReference type="ChEBI" id="CHEBI:18420"/>
    </cofactor>
</comment>
<dbReference type="EC" id="2.7.7.67" evidence="11"/>
<evidence type="ECO:0000256" key="4">
    <source>
        <dbReference type="ARBA" id="ARBA00022692"/>
    </source>
</evidence>
<keyword evidence="4 11" id="KW-0812">Transmembrane</keyword>
<dbReference type="InterPro" id="IPR032690">
    <property type="entry name" value="CarS"/>
</dbReference>
<dbReference type="PANTHER" id="PTHR39650">
    <property type="entry name" value="CDP-ARCHAEOL SYNTHASE"/>
    <property type="match status" value="1"/>
</dbReference>
<feature type="transmembrane region" description="Helical" evidence="11">
    <location>
        <begin position="147"/>
        <end position="168"/>
    </location>
</feature>
<accession>A0A7C5YSS6</accession>
<dbReference type="GO" id="GO:0043338">
    <property type="term" value="F:CDP-2,3-bis-(O-geranylgeranyl)-sn-glycerol synthase activity"/>
    <property type="evidence" value="ECO:0007669"/>
    <property type="project" value="UniProtKB-EC"/>
</dbReference>
<keyword evidence="6 11" id="KW-1133">Transmembrane helix</keyword>
<evidence type="ECO:0000256" key="6">
    <source>
        <dbReference type="ARBA" id="ARBA00022989"/>
    </source>
</evidence>
<keyword evidence="12" id="KW-0548">Nucleotidyltransferase</keyword>
<keyword evidence="7 11" id="KW-0443">Lipid metabolism</keyword>
<keyword evidence="2 11" id="KW-0444">Lipid biosynthesis</keyword>
<proteinExistence type="inferred from homology"/>
<dbReference type="Pfam" id="PF01864">
    <property type="entry name" value="CarS-like"/>
    <property type="match status" value="1"/>
</dbReference>
<organism evidence="12">
    <name type="scientific">Ignisphaera aggregans</name>
    <dbReference type="NCBI Taxonomy" id="334771"/>
    <lineage>
        <taxon>Archaea</taxon>
        <taxon>Thermoproteota</taxon>
        <taxon>Thermoprotei</taxon>
        <taxon>Desulfurococcales</taxon>
        <taxon>Desulfurococcaceae</taxon>
        <taxon>Ignisphaera</taxon>
    </lineage>
</organism>
<feature type="transmembrane region" description="Helical" evidence="11">
    <location>
        <begin position="85"/>
        <end position="106"/>
    </location>
</feature>
<dbReference type="InterPro" id="IPR002726">
    <property type="entry name" value="CarS_archaea"/>
</dbReference>
<dbReference type="UniPathway" id="UPA00940"/>
<dbReference type="EMBL" id="DRUB01000029">
    <property type="protein sequence ID" value="HHR95532.1"/>
    <property type="molecule type" value="Genomic_DNA"/>
</dbReference>
<dbReference type="GO" id="GO:0046474">
    <property type="term" value="P:glycerophospholipid biosynthetic process"/>
    <property type="evidence" value="ECO:0007669"/>
    <property type="project" value="UniProtKB-UniRule"/>
</dbReference>
<comment type="catalytic activity">
    <reaction evidence="11">
        <text>2,3-bis-O-(geranylgeranyl)-sn-glycerol 1-phosphate + CTP + H(+) = CDP-2,3-bis-O-(geranylgeranyl)-sn-glycerol + diphosphate</text>
        <dbReference type="Rhea" id="RHEA:25690"/>
        <dbReference type="ChEBI" id="CHEBI:15378"/>
        <dbReference type="ChEBI" id="CHEBI:33019"/>
        <dbReference type="ChEBI" id="CHEBI:37563"/>
        <dbReference type="ChEBI" id="CHEBI:58837"/>
        <dbReference type="ChEBI" id="CHEBI:58838"/>
        <dbReference type="EC" id="2.7.7.67"/>
    </reaction>
</comment>
<keyword evidence="5 11" id="KW-0460">Magnesium</keyword>
<keyword evidence="3 11" id="KW-0808">Transferase</keyword>
<reference evidence="12" key="1">
    <citation type="journal article" date="2020" name="mSystems">
        <title>Genome- and Community-Level Interaction Insights into Carbon Utilization and Element Cycling Functions of Hydrothermarchaeota in Hydrothermal Sediment.</title>
        <authorList>
            <person name="Zhou Z."/>
            <person name="Liu Y."/>
            <person name="Xu W."/>
            <person name="Pan J."/>
            <person name="Luo Z.H."/>
            <person name="Li M."/>
        </authorList>
    </citation>
    <scope>NUCLEOTIDE SEQUENCE [LARGE SCALE GENOMIC DNA]</scope>
    <source>
        <strain evidence="12">SpSt-1</strain>
    </source>
</reference>
<feature type="transmembrane region" description="Helical" evidence="11">
    <location>
        <begin position="59"/>
        <end position="79"/>
    </location>
</feature>
<comment type="similarity">
    <text evidence="11">Belongs to the CDP-archaeol synthase family.</text>
</comment>